<protein>
    <recommendedName>
        <fullName evidence="3">gluconokinase</fullName>
        <ecNumber evidence="3">2.7.1.12</ecNumber>
    </recommendedName>
</protein>
<dbReference type="GeneID" id="87599228"/>
<evidence type="ECO:0000256" key="7">
    <source>
        <dbReference type="ARBA" id="ARBA00022840"/>
    </source>
</evidence>
<sequence>MKKLYIITGPAGVGKSTTCKRLAAQLDNSAYIEGDNINHMVVGGYRPPWESDELLALTWKNITDLTVNFLLAQNDVVLDYIAFPDEVEALAQTVQAKVDDVEIRYIILWTNREELLRRDALRKKDEQMGERCLELVEEFESKGIDERYFYNTSHLQPTNLNDIVKNLKTNPRFIFCKQGRVHKEGQHSHGKCIKCK</sequence>
<name>A0A0M0KFN9_ALKHA</name>
<comment type="pathway">
    <text evidence="1">Carbohydrate acid metabolism.</text>
</comment>
<evidence type="ECO:0000256" key="8">
    <source>
        <dbReference type="ARBA" id="ARBA00048090"/>
    </source>
</evidence>
<comment type="caution">
    <text evidence="9">The sequence shown here is derived from an EMBL/GenBank/DDBJ whole genome shotgun (WGS) entry which is preliminary data.</text>
</comment>
<comment type="similarity">
    <text evidence="2">Belongs to the gluconokinase GntK/GntV family.</text>
</comment>
<dbReference type="GO" id="GO:0005524">
    <property type="term" value="F:ATP binding"/>
    <property type="evidence" value="ECO:0007669"/>
    <property type="project" value="UniProtKB-KW"/>
</dbReference>
<reference evidence="9" key="1">
    <citation type="submission" date="2015-08" db="EMBL/GenBank/DDBJ databases">
        <title>Complete DNA Sequence of Pseudomonas syringae pv. actinidiae, the Causal Agent of Kiwifruit Canker Disease.</title>
        <authorList>
            <person name="Rikkerink E.H.A."/>
            <person name="Fineran P.C."/>
        </authorList>
    </citation>
    <scope>NUCLEOTIDE SEQUENCE</scope>
    <source>
        <strain evidence="9">DSM 13666</strain>
    </source>
</reference>
<dbReference type="PATRIC" id="fig|136160.3.peg.510"/>
<evidence type="ECO:0000256" key="2">
    <source>
        <dbReference type="ARBA" id="ARBA00008420"/>
    </source>
</evidence>
<dbReference type="RefSeq" id="WP_053430212.1">
    <property type="nucleotide sequence ID" value="NZ_CP040441.1"/>
</dbReference>
<dbReference type="AlphaFoldDB" id="A0A0M0KFN9"/>
<evidence type="ECO:0000256" key="5">
    <source>
        <dbReference type="ARBA" id="ARBA00022741"/>
    </source>
</evidence>
<dbReference type="SUPFAM" id="SSF52540">
    <property type="entry name" value="P-loop containing nucleoside triphosphate hydrolases"/>
    <property type="match status" value="1"/>
</dbReference>
<proteinExistence type="inferred from homology"/>
<keyword evidence="7" id="KW-0067">ATP-binding</keyword>
<dbReference type="InterPro" id="IPR027417">
    <property type="entry name" value="P-loop_NTPase"/>
</dbReference>
<dbReference type="GO" id="GO:0046316">
    <property type="term" value="F:gluconokinase activity"/>
    <property type="evidence" value="ECO:0007669"/>
    <property type="project" value="UniProtKB-EC"/>
</dbReference>
<dbReference type="CDD" id="cd02021">
    <property type="entry name" value="GntK"/>
    <property type="match status" value="1"/>
</dbReference>
<keyword evidence="6" id="KW-0418">Kinase</keyword>
<organism evidence="9">
    <name type="scientific">Halalkalibacterium halodurans</name>
    <name type="common">Bacillus halodurans</name>
    <dbReference type="NCBI Taxonomy" id="86665"/>
    <lineage>
        <taxon>Bacteria</taxon>
        <taxon>Bacillati</taxon>
        <taxon>Bacillota</taxon>
        <taxon>Bacilli</taxon>
        <taxon>Bacillales</taxon>
        <taxon>Bacillaceae</taxon>
        <taxon>Halalkalibacterium (ex Joshi et al. 2022)</taxon>
    </lineage>
</organism>
<comment type="catalytic activity">
    <reaction evidence="8">
        <text>D-gluconate + ATP = 6-phospho-D-gluconate + ADP + H(+)</text>
        <dbReference type="Rhea" id="RHEA:19433"/>
        <dbReference type="ChEBI" id="CHEBI:15378"/>
        <dbReference type="ChEBI" id="CHEBI:18391"/>
        <dbReference type="ChEBI" id="CHEBI:30616"/>
        <dbReference type="ChEBI" id="CHEBI:58759"/>
        <dbReference type="ChEBI" id="CHEBI:456216"/>
        <dbReference type="EC" id="2.7.1.12"/>
    </reaction>
</comment>
<dbReference type="Gene3D" id="3.40.50.300">
    <property type="entry name" value="P-loop containing nucleotide triphosphate hydrolases"/>
    <property type="match status" value="1"/>
</dbReference>
<dbReference type="InterPro" id="IPR006001">
    <property type="entry name" value="Therm_gnt_kin"/>
</dbReference>
<evidence type="ECO:0000256" key="1">
    <source>
        <dbReference type="ARBA" id="ARBA00004761"/>
    </source>
</evidence>
<dbReference type="EMBL" id="LILD01000001">
    <property type="protein sequence ID" value="KOO37675.1"/>
    <property type="molecule type" value="Genomic_DNA"/>
</dbReference>
<evidence type="ECO:0000256" key="4">
    <source>
        <dbReference type="ARBA" id="ARBA00022679"/>
    </source>
</evidence>
<evidence type="ECO:0000313" key="9">
    <source>
        <dbReference type="EMBL" id="KOO37675.1"/>
    </source>
</evidence>
<gene>
    <name evidence="9" type="ORF">AMD02_01550</name>
</gene>
<dbReference type="EC" id="2.7.1.12" evidence="3"/>
<keyword evidence="5" id="KW-0547">Nucleotide-binding</keyword>
<evidence type="ECO:0000256" key="3">
    <source>
        <dbReference type="ARBA" id="ARBA00012054"/>
    </source>
</evidence>
<keyword evidence="4" id="KW-0808">Transferase</keyword>
<dbReference type="GO" id="GO:0005975">
    <property type="term" value="P:carbohydrate metabolic process"/>
    <property type="evidence" value="ECO:0007669"/>
    <property type="project" value="InterPro"/>
</dbReference>
<evidence type="ECO:0000256" key="6">
    <source>
        <dbReference type="ARBA" id="ARBA00022777"/>
    </source>
</evidence>
<accession>A0A0M0KFN9</accession>
<dbReference type="Pfam" id="PF13238">
    <property type="entry name" value="AAA_18"/>
    <property type="match status" value="1"/>
</dbReference>